<accession>A0A9P6NVH3</accession>
<dbReference type="Proteomes" id="UP000886653">
    <property type="component" value="Unassembled WGS sequence"/>
</dbReference>
<protein>
    <recommendedName>
        <fullName evidence="3">DDE Tnp4 domain-containing protein</fullName>
    </recommendedName>
</protein>
<feature type="domain" description="DDE Tnp4" evidence="3">
    <location>
        <begin position="113"/>
        <end position="173"/>
    </location>
</feature>
<gene>
    <name evidence="4" type="ORF">CROQUDRAFT_17723</name>
</gene>
<dbReference type="OrthoDB" id="2497455at2759"/>
<comment type="caution">
    <text evidence="4">The sequence shown here is derived from an EMBL/GenBank/DDBJ whole genome shotgun (WGS) entry which is preliminary data.</text>
</comment>
<organism evidence="4 5">
    <name type="scientific">Cronartium quercuum f. sp. fusiforme G11</name>
    <dbReference type="NCBI Taxonomy" id="708437"/>
    <lineage>
        <taxon>Eukaryota</taxon>
        <taxon>Fungi</taxon>
        <taxon>Dikarya</taxon>
        <taxon>Basidiomycota</taxon>
        <taxon>Pucciniomycotina</taxon>
        <taxon>Pucciniomycetes</taxon>
        <taxon>Pucciniales</taxon>
        <taxon>Coleosporiaceae</taxon>
        <taxon>Cronartium</taxon>
    </lineage>
</organism>
<evidence type="ECO:0000313" key="4">
    <source>
        <dbReference type="EMBL" id="KAG0151142.1"/>
    </source>
</evidence>
<evidence type="ECO:0000256" key="1">
    <source>
        <dbReference type="ARBA" id="ARBA00001968"/>
    </source>
</evidence>
<keyword evidence="5" id="KW-1185">Reference proteome</keyword>
<name>A0A9P6NVH3_9BASI</name>
<proteinExistence type="predicted"/>
<dbReference type="GO" id="GO:0046872">
    <property type="term" value="F:metal ion binding"/>
    <property type="evidence" value="ECO:0007669"/>
    <property type="project" value="UniProtKB-KW"/>
</dbReference>
<keyword evidence="2" id="KW-0479">Metal-binding</keyword>
<dbReference type="EMBL" id="MU167215">
    <property type="protein sequence ID" value="KAG0151142.1"/>
    <property type="molecule type" value="Genomic_DNA"/>
</dbReference>
<evidence type="ECO:0000259" key="3">
    <source>
        <dbReference type="Pfam" id="PF13359"/>
    </source>
</evidence>
<feature type="non-terminal residue" evidence="4">
    <location>
        <position position="1"/>
    </location>
</feature>
<dbReference type="AlphaFoldDB" id="A0A9P6NVH3"/>
<feature type="non-terminal residue" evidence="4">
    <location>
        <position position="174"/>
    </location>
</feature>
<evidence type="ECO:0000313" key="5">
    <source>
        <dbReference type="Proteomes" id="UP000886653"/>
    </source>
</evidence>
<dbReference type="InterPro" id="IPR027806">
    <property type="entry name" value="HARBI1_dom"/>
</dbReference>
<sequence>ARMSKSDFTSLLREIADNPVFQNRSFRDQASVARQLLVAMANFGLSGNGGQSPIIAKLFSMAEGSVDNYTNRCIYAIVQLQSKYVRWPTAEGWWEIKSAIRSTSFFKDCVRFIDGTLIPLAFAPQKNPEDYYSCKSFYAVNSLMICDHQQRFLYVYHGWCGTAHDQRVLKSTEV</sequence>
<reference evidence="4" key="1">
    <citation type="submission" date="2013-11" db="EMBL/GenBank/DDBJ databases">
        <title>Genome sequence of the fusiform rust pathogen reveals effectors for host alternation and coevolution with pine.</title>
        <authorList>
            <consortium name="DOE Joint Genome Institute"/>
            <person name="Smith K."/>
            <person name="Pendleton A."/>
            <person name="Kubisiak T."/>
            <person name="Anderson C."/>
            <person name="Salamov A."/>
            <person name="Aerts A."/>
            <person name="Riley R."/>
            <person name="Clum A."/>
            <person name="Lindquist E."/>
            <person name="Ence D."/>
            <person name="Campbell M."/>
            <person name="Kronenberg Z."/>
            <person name="Feau N."/>
            <person name="Dhillon B."/>
            <person name="Hamelin R."/>
            <person name="Burleigh J."/>
            <person name="Smith J."/>
            <person name="Yandell M."/>
            <person name="Nelson C."/>
            <person name="Grigoriev I."/>
            <person name="Davis J."/>
        </authorList>
    </citation>
    <scope>NUCLEOTIDE SEQUENCE</scope>
    <source>
        <strain evidence="4">G11</strain>
    </source>
</reference>
<comment type="cofactor">
    <cofactor evidence="1">
        <name>a divalent metal cation</name>
        <dbReference type="ChEBI" id="CHEBI:60240"/>
    </cofactor>
</comment>
<dbReference type="Pfam" id="PF13359">
    <property type="entry name" value="DDE_Tnp_4"/>
    <property type="match status" value="1"/>
</dbReference>
<evidence type="ECO:0000256" key="2">
    <source>
        <dbReference type="ARBA" id="ARBA00022723"/>
    </source>
</evidence>